<evidence type="ECO:0000256" key="2">
    <source>
        <dbReference type="ARBA" id="ARBA00023125"/>
    </source>
</evidence>
<dbReference type="PROSITE" id="PS50977">
    <property type="entry name" value="HTH_TETR_2"/>
    <property type="match status" value="1"/>
</dbReference>
<dbReference type="RefSeq" id="WP_071930236.1">
    <property type="nucleotide sequence ID" value="NZ_CP018082.1"/>
</dbReference>
<dbReference type="Pfam" id="PF00440">
    <property type="entry name" value="TetR_N"/>
    <property type="match status" value="1"/>
</dbReference>
<dbReference type="AlphaFoldDB" id="A0A1J0VYI8"/>
<proteinExistence type="predicted"/>
<evidence type="ECO:0000256" key="3">
    <source>
        <dbReference type="ARBA" id="ARBA00023163"/>
    </source>
</evidence>
<evidence type="ECO:0000259" key="5">
    <source>
        <dbReference type="PROSITE" id="PS50977"/>
    </source>
</evidence>
<evidence type="ECO:0000313" key="7">
    <source>
        <dbReference type="Proteomes" id="UP000183810"/>
    </source>
</evidence>
<protein>
    <recommendedName>
        <fullName evidence="5">HTH tetR-type domain-containing protein</fullName>
    </recommendedName>
</protein>
<keyword evidence="2 4" id="KW-0238">DNA-binding</keyword>
<feature type="domain" description="HTH tetR-type" evidence="5">
    <location>
        <begin position="13"/>
        <end position="73"/>
    </location>
</feature>
<sequence>MAEVLSFHAEMRQLLRERSLDVARRIVCSDGWSAVRISSIAKEVGINRPALYKEFGSRQEFGQALVAREADVFLAGVVDALRTHPDEAVAGMVQAAEFALQFGSDNSLLKAILIEREGQDGGLLPVLVADPETVLARAVSVIDAVVREQYSAQVVGDAVQEDSVEVLVRLTLSHLYQPRGTIEDAVAQIRRVITSLLHAQPDAEELVR</sequence>
<dbReference type="EMBL" id="CP018082">
    <property type="protein sequence ID" value="APE37065.1"/>
    <property type="molecule type" value="Genomic_DNA"/>
</dbReference>
<dbReference type="OrthoDB" id="4371863at2"/>
<keyword evidence="1" id="KW-0805">Transcription regulation</keyword>
<organism evidence="6 7">
    <name type="scientific">Nocardia mangyaensis</name>
    <dbReference type="NCBI Taxonomy" id="2213200"/>
    <lineage>
        <taxon>Bacteria</taxon>
        <taxon>Bacillati</taxon>
        <taxon>Actinomycetota</taxon>
        <taxon>Actinomycetes</taxon>
        <taxon>Mycobacteriales</taxon>
        <taxon>Nocardiaceae</taxon>
        <taxon>Nocardia</taxon>
    </lineage>
</organism>
<evidence type="ECO:0000256" key="1">
    <source>
        <dbReference type="ARBA" id="ARBA00023015"/>
    </source>
</evidence>
<keyword evidence="7" id="KW-1185">Reference proteome</keyword>
<feature type="DNA-binding region" description="H-T-H motif" evidence="4">
    <location>
        <begin position="36"/>
        <end position="55"/>
    </location>
</feature>
<keyword evidence="3" id="KW-0804">Transcription</keyword>
<dbReference type="KEGG" id="nsl:BOX37_27580"/>
<dbReference type="InterPro" id="IPR009057">
    <property type="entry name" value="Homeodomain-like_sf"/>
</dbReference>
<evidence type="ECO:0000313" key="6">
    <source>
        <dbReference type="EMBL" id="APE37065.1"/>
    </source>
</evidence>
<dbReference type="SUPFAM" id="SSF46689">
    <property type="entry name" value="Homeodomain-like"/>
    <property type="match status" value="1"/>
</dbReference>
<dbReference type="PANTHER" id="PTHR47506">
    <property type="entry name" value="TRANSCRIPTIONAL REGULATORY PROTEIN"/>
    <property type="match status" value="1"/>
</dbReference>
<dbReference type="Gene3D" id="1.10.357.10">
    <property type="entry name" value="Tetracycline Repressor, domain 2"/>
    <property type="match status" value="1"/>
</dbReference>
<dbReference type="PANTHER" id="PTHR47506:SF6">
    <property type="entry name" value="HTH-TYPE TRANSCRIPTIONAL REPRESSOR NEMR"/>
    <property type="match status" value="1"/>
</dbReference>
<reference evidence="6" key="1">
    <citation type="submission" date="2016-11" db="EMBL/GenBank/DDBJ databases">
        <authorList>
            <person name="Jaros S."/>
            <person name="Januszkiewicz K."/>
            <person name="Wedrychowicz H."/>
        </authorList>
    </citation>
    <scope>NUCLEOTIDE SEQUENCE [LARGE SCALE GENOMIC DNA]</scope>
    <source>
        <strain evidence="6">Y48</strain>
    </source>
</reference>
<gene>
    <name evidence="6" type="ORF">BOX37_27580</name>
</gene>
<dbReference type="InterPro" id="IPR001647">
    <property type="entry name" value="HTH_TetR"/>
</dbReference>
<dbReference type="Proteomes" id="UP000183810">
    <property type="component" value="Chromosome"/>
</dbReference>
<dbReference type="InterPro" id="IPR040611">
    <property type="entry name" value="AlkX_C"/>
</dbReference>
<dbReference type="Pfam" id="PF18556">
    <property type="entry name" value="TetR_C_35"/>
    <property type="match status" value="1"/>
</dbReference>
<accession>A0A1J0VYI8</accession>
<dbReference type="GO" id="GO:0003677">
    <property type="term" value="F:DNA binding"/>
    <property type="evidence" value="ECO:0007669"/>
    <property type="project" value="UniProtKB-UniRule"/>
</dbReference>
<name>A0A1J0VYI8_9NOCA</name>
<evidence type="ECO:0000256" key="4">
    <source>
        <dbReference type="PROSITE-ProRule" id="PRU00335"/>
    </source>
</evidence>